<protein>
    <submittedName>
        <fullName evidence="2">Glyoxalase superfamily enzyme, possibly 3-demethylubiquinone-9 3-methyltransferase</fullName>
    </submittedName>
</protein>
<dbReference type="PANTHER" id="PTHR33990">
    <property type="entry name" value="PROTEIN YJDN-RELATED"/>
    <property type="match status" value="1"/>
</dbReference>
<keyword evidence="2" id="KW-0808">Transferase</keyword>
<evidence type="ECO:0000313" key="3">
    <source>
        <dbReference type="Proteomes" id="UP000184368"/>
    </source>
</evidence>
<dbReference type="InterPro" id="IPR029068">
    <property type="entry name" value="Glyas_Bleomycin-R_OHBP_Dase"/>
</dbReference>
<dbReference type="RefSeq" id="WP_073047021.1">
    <property type="nucleotide sequence ID" value="NZ_FQUO01000018.1"/>
</dbReference>
<keyword evidence="3" id="KW-1185">Reference proteome</keyword>
<dbReference type="InterPro" id="IPR009725">
    <property type="entry name" value="3_dmu_93_MTrfase"/>
</dbReference>
<dbReference type="Proteomes" id="UP000184368">
    <property type="component" value="Unassembled WGS sequence"/>
</dbReference>
<dbReference type="Pfam" id="PF06983">
    <property type="entry name" value="3-dmu-9_3-mt"/>
    <property type="match status" value="1"/>
</dbReference>
<gene>
    <name evidence="2" type="ORF">SAMN05444008_1186</name>
</gene>
<dbReference type="CDD" id="cd06588">
    <property type="entry name" value="PhnB_like"/>
    <property type="match status" value="1"/>
</dbReference>
<evidence type="ECO:0000313" key="2">
    <source>
        <dbReference type="EMBL" id="SHG10252.1"/>
    </source>
</evidence>
<accession>A0A1M5H3D5</accession>
<name>A0A1M5H3D5_9BACT</name>
<dbReference type="AlphaFoldDB" id="A0A1M5H3D5"/>
<dbReference type="SUPFAM" id="SSF54593">
    <property type="entry name" value="Glyoxalase/Bleomycin resistance protein/Dihydroxybiphenyl dioxygenase"/>
    <property type="match status" value="1"/>
</dbReference>
<keyword evidence="2" id="KW-0489">Methyltransferase</keyword>
<organism evidence="2 3">
    <name type="scientific">Cnuella takakiae</name>
    <dbReference type="NCBI Taxonomy" id="1302690"/>
    <lineage>
        <taxon>Bacteria</taxon>
        <taxon>Pseudomonadati</taxon>
        <taxon>Bacteroidota</taxon>
        <taxon>Chitinophagia</taxon>
        <taxon>Chitinophagales</taxon>
        <taxon>Chitinophagaceae</taxon>
        <taxon>Cnuella</taxon>
    </lineage>
</organism>
<sequence length="157" mass="17707">MQQITPFLWFNVQAEEAALFYTGLFRDSKMGGIARYGKNAPMPEGTAMTVSFTVMGMQFIGLNGGPQHQFTPATSFMASCQNQEEIDRYWAALADGGREMACGWVQDRYGLCWQIIPHNLGTLMQQPDQAAKDRMMQALWGMVKLDMQVLEDAFYGR</sequence>
<dbReference type="GO" id="GO:0032259">
    <property type="term" value="P:methylation"/>
    <property type="evidence" value="ECO:0007669"/>
    <property type="project" value="UniProtKB-KW"/>
</dbReference>
<evidence type="ECO:0000259" key="1">
    <source>
        <dbReference type="Pfam" id="PF06983"/>
    </source>
</evidence>
<dbReference type="InterPro" id="IPR028973">
    <property type="entry name" value="PhnB-like"/>
</dbReference>
<dbReference type="GO" id="GO:0008168">
    <property type="term" value="F:methyltransferase activity"/>
    <property type="evidence" value="ECO:0007669"/>
    <property type="project" value="UniProtKB-KW"/>
</dbReference>
<dbReference type="PIRSF" id="PIRSF021700">
    <property type="entry name" value="3_dmu_93_MTrfase"/>
    <property type="match status" value="1"/>
</dbReference>
<dbReference type="PANTHER" id="PTHR33990:SF2">
    <property type="entry name" value="PHNB-LIKE DOMAIN-CONTAINING PROTEIN"/>
    <property type="match status" value="1"/>
</dbReference>
<dbReference type="EMBL" id="FQUO01000018">
    <property type="protein sequence ID" value="SHG10252.1"/>
    <property type="molecule type" value="Genomic_DNA"/>
</dbReference>
<dbReference type="Gene3D" id="3.10.180.10">
    <property type="entry name" value="2,3-Dihydroxybiphenyl 1,2-Dioxygenase, domain 1"/>
    <property type="match status" value="1"/>
</dbReference>
<keyword evidence="2" id="KW-0830">Ubiquinone</keyword>
<proteinExistence type="predicted"/>
<feature type="domain" description="PhnB-like" evidence="1">
    <location>
        <begin position="2"/>
        <end position="116"/>
    </location>
</feature>
<reference evidence="2 3" key="1">
    <citation type="submission" date="2016-11" db="EMBL/GenBank/DDBJ databases">
        <authorList>
            <person name="Jaros S."/>
            <person name="Januszkiewicz K."/>
            <person name="Wedrychowicz H."/>
        </authorList>
    </citation>
    <scope>NUCLEOTIDE SEQUENCE [LARGE SCALE GENOMIC DNA]</scope>
    <source>
        <strain evidence="2 3">DSM 26897</strain>
    </source>
</reference>
<dbReference type="OrthoDB" id="9806473at2"/>
<dbReference type="STRING" id="1302690.BUE76_03880"/>